<evidence type="ECO:0000313" key="1">
    <source>
        <dbReference type="EMBL" id="KAF4967879.1"/>
    </source>
</evidence>
<dbReference type="EMBL" id="JABEXW010000218">
    <property type="protein sequence ID" value="KAF4967879.1"/>
    <property type="molecule type" value="Genomic_DNA"/>
</dbReference>
<evidence type="ECO:0000313" key="2">
    <source>
        <dbReference type="Proteomes" id="UP000622797"/>
    </source>
</evidence>
<keyword evidence="2" id="KW-1185">Reference proteome</keyword>
<dbReference type="AlphaFoldDB" id="A0A8H4XBA9"/>
<organism evidence="1 2">
    <name type="scientific">Fusarium sarcochroum</name>
    <dbReference type="NCBI Taxonomy" id="1208366"/>
    <lineage>
        <taxon>Eukaryota</taxon>
        <taxon>Fungi</taxon>
        <taxon>Dikarya</taxon>
        <taxon>Ascomycota</taxon>
        <taxon>Pezizomycotina</taxon>
        <taxon>Sordariomycetes</taxon>
        <taxon>Hypocreomycetidae</taxon>
        <taxon>Hypocreales</taxon>
        <taxon>Nectriaceae</taxon>
        <taxon>Fusarium</taxon>
        <taxon>Fusarium lateritium species complex</taxon>
    </lineage>
</organism>
<reference evidence="1" key="1">
    <citation type="journal article" date="2020" name="BMC Genomics">
        <title>Correction to: Identification and distribution of gene clusters required for synthesis of sphingolipid metabolism inhibitors in diverse species of the filamentous fungus Fusarium.</title>
        <authorList>
            <person name="Kim H.S."/>
            <person name="Lohmar J.M."/>
            <person name="Busman M."/>
            <person name="Brown D.W."/>
            <person name="Naumann T.A."/>
            <person name="Divon H.H."/>
            <person name="Lysoe E."/>
            <person name="Uhlig S."/>
            <person name="Proctor R.H."/>
        </authorList>
    </citation>
    <scope>NUCLEOTIDE SEQUENCE</scope>
    <source>
        <strain evidence="1">NRRL 20472</strain>
    </source>
</reference>
<name>A0A8H4XBA9_9HYPO</name>
<gene>
    <name evidence="1" type="ORF">FSARC_4646</name>
</gene>
<dbReference type="Proteomes" id="UP000622797">
    <property type="component" value="Unassembled WGS sequence"/>
</dbReference>
<comment type="caution">
    <text evidence="1">The sequence shown here is derived from an EMBL/GenBank/DDBJ whole genome shotgun (WGS) entry which is preliminary data.</text>
</comment>
<proteinExistence type="predicted"/>
<accession>A0A8H4XBA9</accession>
<dbReference type="OrthoDB" id="10603958at2759"/>
<sequence length="170" mass="19201">MDLYSLPLERPGRQKGIILAMGLLVLFGLARERWSKRWGKTLTILNIDTWLDGFCGEPDGGFNDISGKICWTDEPSLACHDSQLQLYSDHHNTCAIKDPKLQKKHSRPTTLRPSPNPTPYCHLTLVALVNGLNLPRNCAKNQPDAKQRLRLCSAERTNTRSLQQLGRLSR</sequence>
<protein>
    <submittedName>
        <fullName evidence="1">Uncharacterized protein</fullName>
    </submittedName>
</protein>
<reference evidence="1" key="2">
    <citation type="submission" date="2020-05" db="EMBL/GenBank/DDBJ databases">
        <authorList>
            <person name="Kim H.-S."/>
            <person name="Proctor R.H."/>
            <person name="Brown D.W."/>
        </authorList>
    </citation>
    <scope>NUCLEOTIDE SEQUENCE</scope>
    <source>
        <strain evidence="1">NRRL 20472</strain>
    </source>
</reference>